<evidence type="ECO:0000256" key="5">
    <source>
        <dbReference type="ARBA" id="ARBA00023136"/>
    </source>
</evidence>
<dbReference type="AlphaFoldDB" id="A0A2R6NNU6"/>
<evidence type="ECO:0000256" key="6">
    <source>
        <dbReference type="SAM" id="MobiDB-lite"/>
    </source>
</evidence>
<dbReference type="Gene3D" id="1.20.144.10">
    <property type="entry name" value="Phosphatidic acid phosphatase type 2/haloperoxidase"/>
    <property type="match status" value="1"/>
</dbReference>
<dbReference type="InterPro" id="IPR036938">
    <property type="entry name" value="PAP2/HPO_sf"/>
</dbReference>
<proteinExistence type="inferred from homology"/>
<evidence type="ECO:0000256" key="7">
    <source>
        <dbReference type="SAM" id="Phobius"/>
    </source>
</evidence>
<dbReference type="EMBL" id="MLYV02001019">
    <property type="protein sequence ID" value="PSR74122.1"/>
    <property type="molecule type" value="Genomic_DNA"/>
</dbReference>
<dbReference type="InterPro" id="IPR000326">
    <property type="entry name" value="PAP2/HPO"/>
</dbReference>
<keyword evidence="3 7" id="KW-0812">Transmembrane</keyword>
<dbReference type="PANTHER" id="PTHR10165:SF35">
    <property type="entry name" value="RE23632P"/>
    <property type="match status" value="1"/>
</dbReference>
<keyword evidence="5 7" id="KW-0472">Membrane</keyword>
<keyword evidence="10" id="KW-1185">Reference proteome</keyword>
<accession>A0A2R6NNU6</accession>
<evidence type="ECO:0000259" key="8">
    <source>
        <dbReference type="Pfam" id="PF01569"/>
    </source>
</evidence>
<gene>
    <name evidence="9" type="ORF">PHLCEN_2v10078</name>
</gene>
<feature type="domain" description="Phosphatidic acid phosphatase type 2/haloperoxidase" evidence="8">
    <location>
        <begin position="31"/>
        <end position="106"/>
    </location>
</feature>
<dbReference type="GO" id="GO:0046839">
    <property type="term" value="P:phospholipid dephosphorylation"/>
    <property type="evidence" value="ECO:0007669"/>
    <property type="project" value="TreeGrafter"/>
</dbReference>
<dbReference type="SUPFAM" id="SSF48317">
    <property type="entry name" value="Acid phosphatase/Vanadium-dependent haloperoxidase"/>
    <property type="match status" value="1"/>
</dbReference>
<protein>
    <recommendedName>
        <fullName evidence="8">Phosphatidic acid phosphatase type 2/haloperoxidase domain-containing protein</fullName>
    </recommendedName>
</protein>
<feature type="region of interest" description="Disordered" evidence="6">
    <location>
        <begin position="138"/>
        <end position="170"/>
    </location>
</feature>
<dbReference type="InterPro" id="IPR043216">
    <property type="entry name" value="PAP-like"/>
</dbReference>
<keyword evidence="4 7" id="KW-1133">Transmembrane helix</keyword>
<reference evidence="9 10" key="1">
    <citation type="submission" date="2018-02" db="EMBL/GenBank/DDBJ databases">
        <title>Genome sequence of the basidiomycete white-rot fungus Phlebia centrifuga.</title>
        <authorList>
            <person name="Granchi Z."/>
            <person name="Peng M."/>
            <person name="de Vries R.P."/>
            <person name="Hilden K."/>
            <person name="Makela M.R."/>
            <person name="Grigoriev I."/>
            <person name="Riley R."/>
        </authorList>
    </citation>
    <scope>NUCLEOTIDE SEQUENCE [LARGE SCALE GENOMIC DNA]</scope>
    <source>
        <strain evidence="9 10">FBCC195</strain>
    </source>
</reference>
<dbReference type="Proteomes" id="UP000186601">
    <property type="component" value="Unassembled WGS sequence"/>
</dbReference>
<dbReference type="OrthoDB" id="8907274at2759"/>
<sequence length="194" mass="21715">MVGGASLAVTQVVSICLLCQCLLKRLIWFVVSFAGLGFLSFYLAGKVHLFDNRGYAPKAWLALTPLAGATLVAISRTMDYRHHWQDVLTGSVLGLVLAYFSYRQYYPSLASETSHCPYSPRIKHEDSILPLHHVHSTETHGTANGQSHYRDSVEDGDALARETVPRPERTHMLDVWKDDDEEEAIINGEPQSHH</sequence>
<evidence type="ECO:0000256" key="4">
    <source>
        <dbReference type="ARBA" id="ARBA00022989"/>
    </source>
</evidence>
<evidence type="ECO:0000256" key="1">
    <source>
        <dbReference type="ARBA" id="ARBA00004141"/>
    </source>
</evidence>
<organism evidence="9 10">
    <name type="scientific">Hermanssonia centrifuga</name>
    <dbReference type="NCBI Taxonomy" id="98765"/>
    <lineage>
        <taxon>Eukaryota</taxon>
        <taxon>Fungi</taxon>
        <taxon>Dikarya</taxon>
        <taxon>Basidiomycota</taxon>
        <taxon>Agaricomycotina</taxon>
        <taxon>Agaricomycetes</taxon>
        <taxon>Polyporales</taxon>
        <taxon>Meruliaceae</taxon>
        <taxon>Hermanssonia</taxon>
    </lineage>
</organism>
<dbReference type="PANTHER" id="PTHR10165">
    <property type="entry name" value="LIPID PHOSPHATE PHOSPHATASE"/>
    <property type="match status" value="1"/>
</dbReference>
<comment type="subcellular location">
    <subcellularLocation>
        <location evidence="1">Membrane</location>
        <topology evidence="1">Multi-pass membrane protein</topology>
    </subcellularLocation>
</comment>
<evidence type="ECO:0000256" key="3">
    <source>
        <dbReference type="ARBA" id="ARBA00022692"/>
    </source>
</evidence>
<dbReference type="GO" id="GO:0008195">
    <property type="term" value="F:phosphatidate phosphatase activity"/>
    <property type="evidence" value="ECO:0007669"/>
    <property type="project" value="TreeGrafter"/>
</dbReference>
<comment type="similarity">
    <text evidence="2">Belongs to the PA-phosphatase related phosphoesterase family.</text>
</comment>
<dbReference type="Pfam" id="PF01569">
    <property type="entry name" value="PAP2"/>
    <property type="match status" value="1"/>
</dbReference>
<name>A0A2R6NNU6_9APHY</name>
<evidence type="ECO:0000313" key="10">
    <source>
        <dbReference type="Proteomes" id="UP000186601"/>
    </source>
</evidence>
<dbReference type="GO" id="GO:0006644">
    <property type="term" value="P:phospholipid metabolic process"/>
    <property type="evidence" value="ECO:0007669"/>
    <property type="project" value="InterPro"/>
</dbReference>
<comment type="caution">
    <text evidence="9">The sequence shown here is derived from an EMBL/GenBank/DDBJ whole genome shotgun (WGS) entry which is preliminary data.</text>
</comment>
<evidence type="ECO:0000313" key="9">
    <source>
        <dbReference type="EMBL" id="PSR74122.1"/>
    </source>
</evidence>
<feature type="compositionally biased region" description="Basic and acidic residues" evidence="6">
    <location>
        <begin position="148"/>
        <end position="170"/>
    </location>
</feature>
<dbReference type="STRING" id="98765.A0A2R6NNU6"/>
<evidence type="ECO:0000256" key="2">
    <source>
        <dbReference type="ARBA" id="ARBA00008816"/>
    </source>
</evidence>
<dbReference type="GO" id="GO:0016020">
    <property type="term" value="C:membrane"/>
    <property type="evidence" value="ECO:0007669"/>
    <property type="project" value="UniProtKB-SubCell"/>
</dbReference>
<feature type="transmembrane region" description="Helical" evidence="7">
    <location>
        <begin position="26"/>
        <end position="45"/>
    </location>
</feature>
<feature type="transmembrane region" description="Helical" evidence="7">
    <location>
        <begin position="57"/>
        <end position="75"/>
    </location>
</feature>